<accession>A0ABQ5C1A1</accession>
<evidence type="ECO:0000313" key="2">
    <source>
        <dbReference type="Proteomes" id="UP001151760"/>
    </source>
</evidence>
<organism evidence="1 2">
    <name type="scientific">Tanacetum coccineum</name>
    <dbReference type="NCBI Taxonomy" id="301880"/>
    <lineage>
        <taxon>Eukaryota</taxon>
        <taxon>Viridiplantae</taxon>
        <taxon>Streptophyta</taxon>
        <taxon>Embryophyta</taxon>
        <taxon>Tracheophyta</taxon>
        <taxon>Spermatophyta</taxon>
        <taxon>Magnoliopsida</taxon>
        <taxon>eudicotyledons</taxon>
        <taxon>Gunneridae</taxon>
        <taxon>Pentapetalae</taxon>
        <taxon>asterids</taxon>
        <taxon>campanulids</taxon>
        <taxon>Asterales</taxon>
        <taxon>Asteraceae</taxon>
        <taxon>Asteroideae</taxon>
        <taxon>Anthemideae</taxon>
        <taxon>Anthemidinae</taxon>
        <taxon>Tanacetum</taxon>
    </lineage>
</organism>
<protein>
    <submittedName>
        <fullName evidence="1">Uncharacterized protein</fullName>
    </submittedName>
</protein>
<dbReference type="Proteomes" id="UP001151760">
    <property type="component" value="Unassembled WGS sequence"/>
</dbReference>
<proteinExistence type="predicted"/>
<reference evidence="1" key="1">
    <citation type="journal article" date="2022" name="Int. J. Mol. Sci.">
        <title>Draft Genome of Tanacetum Coccineum: Genomic Comparison of Closely Related Tanacetum-Family Plants.</title>
        <authorList>
            <person name="Yamashiro T."/>
            <person name="Shiraishi A."/>
            <person name="Nakayama K."/>
            <person name="Satake H."/>
        </authorList>
    </citation>
    <scope>NUCLEOTIDE SEQUENCE</scope>
</reference>
<sequence length="68" mass="8379">MEHHDPSIFRVRRFEMMKYSFNADDEYVTIKEHEHLDHSRTNIDAYQAYQELFRIMDEGWLVTKAKEE</sequence>
<comment type="caution">
    <text evidence="1">The sequence shown here is derived from an EMBL/GenBank/DDBJ whole genome shotgun (WGS) entry which is preliminary data.</text>
</comment>
<gene>
    <name evidence="1" type="ORF">Tco_0890236</name>
</gene>
<name>A0ABQ5C1A1_9ASTR</name>
<reference evidence="1" key="2">
    <citation type="submission" date="2022-01" db="EMBL/GenBank/DDBJ databases">
        <authorList>
            <person name="Yamashiro T."/>
            <person name="Shiraishi A."/>
            <person name="Satake H."/>
            <person name="Nakayama K."/>
        </authorList>
    </citation>
    <scope>NUCLEOTIDE SEQUENCE</scope>
</reference>
<dbReference type="EMBL" id="BQNB010013790">
    <property type="protein sequence ID" value="GJT20299.1"/>
    <property type="molecule type" value="Genomic_DNA"/>
</dbReference>
<keyword evidence="2" id="KW-1185">Reference proteome</keyword>
<evidence type="ECO:0000313" key="1">
    <source>
        <dbReference type="EMBL" id="GJT20299.1"/>
    </source>
</evidence>